<organism evidence="2 3">
    <name type="scientific">Arabidopsis thaliana</name>
    <name type="common">Mouse-ear cress</name>
    <dbReference type="NCBI Taxonomy" id="3702"/>
    <lineage>
        <taxon>Eukaryota</taxon>
        <taxon>Viridiplantae</taxon>
        <taxon>Streptophyta</taxon>
        <taxon>Embryophyta</taxon>
        <taxon>Tracheophyta</taxon>
        <taxon>Spermatophyta</taxon>
        <taxon>Magnoliopsida</taxon>
        <taxon>eudicotyledons</taxon>
        <taxon>Gunneridae</taxon>
        <taxon>Pentapetalae</taxon>
        <taxon>rosids</taxon>
        <taxon>malvids</taxon>
        <taxon>Brassicales</taxon>
        <taxon>Brassicaceae</taxon>
        <taxon>Camelineae</taxon>
        <taxon>Arabidopsis</taxon>
    </lineage>
</organism>
<evidence type="ECO:0000256" key="1">
    <source>
        <dbReference type="SAM" id="MobiDB-lite"/>
    </source>
</evidence>
<feature type="compositionally biased region" description="Polar residues" evidence="1">
    <location>
        <begin position="45"/>
        <end position="59"/>
    </location>
</feature>
<dbReference type="AlphaFoldDB" id="A0A178V1P3"/>
<dbReference type="Proteomes" id="UP000078284">
    <property type="component" value="Chromosome 4"/>
</dbReference>
<reference evidence="3" key="1">
    <citation type="journal article" date="2016" name="Proc. Natl. Acad. Sci. U.S.A.">
        <title>Chromosome-level assembly of Arabidopsis thaliana Ler reveals the extent of translocation and inversion polymorphisms.</title>
        <authorList>
            <person name="Zapata L."/>
            <person name="Ding J."/>
            <person name="Willing E.M."/>
            <person name="Hartwig B."/>
            <person name="Bezdan D."/>
            <person name="Jiao W.B."/>
            <person name="Patel V."/>
            <person name="Velikkakam James G."/>
            <person name="Koornneef M."/>
            <person name="Ossowski S."/>
            <person name="Schneeberger K."/>
        </authorList>
    </citation>
    <scope>NUCLEOTIDE SEQUENCE [LARGE SCALE GENOMIC DNA]</scope>
    <source>
        <strain evidence="3">cv. Landsberg erecta</strain>
    </source>
</reference>
<comment type="caution">
    <text evidence="2">The sequence shown here is derived from an EMBL/GenBank/DDBJ whole genome shotgun (WGS) entry which is preliminary data.</text>
</comment>
<accession>A0A178V1P3</accession>
<evidence type="ECO:0000313" key="2">
    <source>
        <dbReference type="EMBL" id="OAP00287.1"/>
    </source>
</evidence>
<feature type="region of interest" description="Disordered" evidence="1">
    <location>
        <begin position="27"/>
        <end position="59"/>
    </location>
</feature>
<protein>
    <submittedName>
        <fullName evidence="2">Uncharacterized protein</fullName>
    </submittedName>
</protein>
<dbReference type="EMBL" id="LUHQ01000004">
    <property type="protein sequence ID" value="OAP00287.1"/>
    <property type="molecule type" value="Genomic_DNA"/>
</dbReference>
<name>A0A178V1P3_ARATH</name>
<sequence>MVDLDQLQQIRDLLENFINHLEANELLPQPNPMYHDPLEDLGDSPASSDVTEGSNSDED</sequence>
<gene>
    <name evidence="2" type="ordered locus">AXX17_At4g22170</name>
</gene>
<proteinExistence type="predicted"/>
<evidence type="ECO:0000313" key="3">
    <source>
        <dbReference type="Proteomes" id="UP000078284"/>
    </source>
</evidence>